<dbReference type="AlphaFoldDB" id="A0A561SMZ0"/>
<evidence type="ECO:0000256" key="1">
    <source>
        <dbReference type="SAM" id="Phobius"/>
    </source>
</evidence>
<protein>
    <submittedName>
        <fullName evidence="2">Uncharacterized protein</fullName>
    </submittedName>
</protein>
<accession>A0A561SMZ0</accession>
<feature type="transmembrane region" description="Helical" evidence="1">
    <location>
        <begin position="68"/>
        <end position="90"/>
    </location>
</feature>
<proteinExistence type="predicted"/>
<keyword evidence="1" id="KW-0812">Transmembrane</keyword>
<dbReference type="RefSeq" id="WP_170308680.1">
    <property type="nucleotide sequence ID" value="NZ_VIWU01000001.1"/>
</dbReference>
<keyword evidence="3" id="KW-1185">Reference proteome</keyword>
<reference evidence="2 3" key="1">
    <citation type="submission" date="2019-06" db="EMBL/GenBank/DDBJ databases">
        <title>Sequencing the genomes of 1000 actinobacteria strains.</title>
        <authorList>
            <person name="Klenk H.-P."/>
        </authorList>
    </citation>
    <scope>NUCLEOTIDE SEQUENCE [LARGE SCALE GENOMIC DNA]</scope>
    <source>
        <strain evidence="2 3">DSM 45671</strain>
    </source>
</reference>
<comment type="caution">
    <text evidence="2">The sequence shown here is derived from an EMBL/GenBank/DDBJ whole genome shotgun (WGS) entry which is preliminary data.</text>
</comment>
<evidence type="ECO:0000313" key="2">
    <source>
        <dbReference type="EMBL" id="TWF76234.1"/>
    </source>
</evidence>
<organism evidence="2 3">
    <name type="scientific">Pseudonocardia hierapolitana</name>
    <dbReference type="NCBI Taxonomy" id="1128676"/>
    <lineage>
        <taxon>Bacteria</taxon>
        <taxon>Bacillati</taxon>
        <taxon>Actinomycetota</taxon>
        <taxon>Actinomycetes</taxon>
        <taxon>Pseudonocardiales</taxon>
        <taxon>Pseudonocardiaceae</taxon>
        <taxon>Pseudonocardia</taxon>
    </lineage>
</organism>
<dbReference type="Proteomes" id="UP000321261">
    <property type="component" value="Unassembled WGS sequence"/>
</dbReference>
<feature type="transmembrane region" description="Helical" evidence="1">
    <location>
        <begin position="40"/>
        <end position="62"/>
    </location>
</feature>
<keyword evidence="1" id="KW-0472">Membrane</keyword>
<keyword evidence="1" id="KW-1133">Transmembrane helix</keyword>
<dbReference type="SUPFAM" id="SSF103473">
    <property type="entry name" value="MFS general substrate transporter"/>
    <property type="match status" value="1"/>
</dbReference>
<evidence type="ECO:0000313" key="3">
    <source>
        <dbReference type="Proteomes" id="UP000321261"/>
    </source>
</evidence>
<dbReference type="InterPro" id="IPR036259">
    <property type="entry name" value="MFS_trans_sf"/>
</dbReference>
<name>A0A561SMZ0_9PSEU</name>
<dbReference type="EMBL" id="VIWU01000001">
    <property type="protein sequence ID" value="TWF76234.1"/>
    <property type="molecule type" value="Genomic_DNA"/>
</dbReference>
<sequence length="142" mass="14513">MPAAAVITMLPETAPRTRGRPRRPEIPAGMKGHFATSETAGFLAFTVIGLFLTLVPTYVATLSGSENLLIVGAAVAMLLVCSAVAQLVGYGRCARTLELLGLPLLSAGLVLLAVAGGVSSSWLLLARPSSPAPATAWRSSAA</sequence>
<feature type="transmembrane region" description="Helical" evidence="1">
    <location>
        <begin position="102"/>
        <end position="125"/>
    </location>
</feature>
<gene>
    <name evidence="2" type="ORF">FHX44_112123</name>
</gene>
<dbReference type="Gene3D" id="1.20.1250.20">
    <property type="entry name" value="MFS general substrate transporter like domains"/>
    <property type="match status" value="1"/>
</dbReference>